<accession>A0AA36CYG4</accession>
<feature type="compositionally biased region" description="Basic residues" evidence="8">
    <location>
        <begin position="115"/>
        <end position="125"/>
    </location>
</feature>
<feature type="compositionally biased region" description="Polar residues" evidence="8">
    <location>
        <begin position="333"/>
        <end position="343"/>
    </location>
</feature>
<feature type="compositionally biased region" description="Basic and acidic residues" evidence="8">
    <location>
        <begin position="921"/>
        <end position="934"/>
    </location>
</feature>
<dbReference type="PROSITE" id="PS50868">
    <property type="entry name" value="POST_SET"/>
    <property type="match status" value="1"/>
</dbReference>
<comment type="subcellular location">
    <subcellularLocation>
        <location evidence="2">Chromosome</location>
    </subcellularLocation>
    <subcellularLocation>
        <location evidence="1">Nucleus</location>
    </subcellularLocation>
</comment>
<keyword evidence="13" id="KW-1185">Reference proteome</keyword>
<dbReference type="InterPro" id="IPR003616">
    <property type="entry name" value="Post-SET_dom"/>
</dbReference>
<evidence type="ECO:0000313" key="13">
    <source>
        <dbReference type="Proteomes" id="UP001177023"/>
    </source>
</evidence>
<feature type="compositionally biased region" description="Acidic residues" evidence="8">
    <location>
        <begin position="704"/>
        <end position="715"/>
    </location>
</feature>
<evidence type="ECO:0000256" key="5">
    <source>
        <dbReference type="ARBA" id="ARBA00022679"/>
    </source>
</evidence>
<sequence>MPPSTRKRGKAQEKPEEETPAPEPPAPRVTRAGKRRDSSASTTSSTAPPSKKRQLADEAPTDVVKPEEPEATKDEPITPCSSEPATSAKPSRRKSARLQKEDSPKPLVEVSTVKKPGRPRGRPRTRPSEGTPIPAERKPKVEPGSDTALVAYSDSQESADERKPERETDENAGPSTEMDIDSVEKVDETPDQREADGPEVIVNGGRAEEAQPESKVTPKEEPLESIEEPPLEPAQQTVLAAVHEPKEEPAELVELPEEGARQEEPPLPDVGQSSSVGSPADSDDTNNEDIIPSETSPSDMDLTDAAPDSVPTVVGDSANDVKPSGCMLEMTLPTEQPEQNNDQMEQEQHHVAEEKVEIDNEASPEIGSEGIPSHACSTEPTTSAPADEAVREPKTEQFEGTERPLDRPPSPNFNMDDVFENDEMEISDGEGEDFEMREEKAQVASAHNSAEFYATQFLQIATTAPPPPPPPPEPQQSKMPEFQLLHRNDYRIDCKDRSLCDYCTCREGNCTRQCINWNSLIQCPDGCQNPGCTNNFFRRRRFAAVQPFDAGAKGWGVRAEETINPGQFIMEYVGDVIGAETVDRRLRNYEKEGIKHHYVFAAGNGVFIDSTKRGNMMRFVNHSCNPNAVARDWFSDDKPVIGFFATRTILPGEEITFNYRFSNNGEPQKCYCGADNCQGIIGSTRTNKSRQAAGQDAPNFDEGNSSDEEVDDDEHVDARRAERRLYQNQLLDQLSTSRVASEMIDDLVSLLNNRSDPCELRVRSRVIEILKEHHGLGNIAFVRGLVDAGGLLKFGHWLRRRYTSNTIGHHVTLVERIELTTQILEFFNLCPLSNFHTQVAPTTLEATVHAIEAERLDEIPGAEEYAVGDTLEKIFGELCPDEAHVDRTLPVLHEKMIIQAQKVSRKWAFYGKKFVKKARVERSPSPAREPEGVRLRSGRTVVGEEERPVRAQLPYSRYQQPPSLEFGKSAEATHFGRRNIHHHARDWRQDGLGSATTPGLCKNPQLEKPSPQNGVNWTQPQSDAERLLQTRECSFKIARQMIQRYVQCSIELGLSNEDAFNQVISRLSNDSDAPPKPVKERPLEEPAKRRPSETPTFGSHDEQSNSRPESSGSAQMELQRPPSRSKPLDQRLVELKLLSEASFSKTDTLAEPHIVEKRPCTPPEPCPPSAVEPVVFTWKEINLGHQTYYFNKETLETSWEPPVPRDQIDPADELSNQLAKERHQAHEAKLEAEKLAGPNAEEEKPAAEKPIVELAAVVEPKDVKKEPKEEVEIKPEPHLLVPRQIVDKKRRSSLPSDRCDVTSSCATIQAEVTDEAKKKFRSKINDVVQSYLKQFRHKLSRDKMHEYSRDANKGFLKRHLFKYPGDYHWKQHVHEAAKEFTKHYIDRHVTPYLELDAISSTTCLPASGSS</sequence>
<feature type="compositionally biased region" description="Basic and acidic residues" evidence="8">
    <location>
        <begin position="1077"/>
        <end position="1092"/>
    </location>
</feature>
<organism evidence="12 13">
    <name type="scientific">Mesorhabditis spiculigera</name>
    <dbReference type="NCBI Taxonomy" id="96644"/>
    <lineage>
        <taxon>Eukaryota</taxon>
        <taxon>Metazoa</taxon>
        <taxon>Ecdysozoa</taxon>
        <taxon>Nematoda</taxon>
        <taxon>Chromadorea</taxon>
        <taxon>Rhabditida</taxon>
        <taxon>Rhabditina</taxon>
        <taxon>Rhabditomorpha</taxon>
        <taxon>Rhabditoidea</taxon>
        <taxon>Rhabditidae</taxon>
        <taxon>Mesorhabditinae</taxon>
        <taxon>Mesorhabditis</taxon>
    </lineage>
</organism>
<dbReference type="SMART" id="SM00508">
    <property type="entry name" value="PostSET"/>
    <property type="match status" value="1"/>
</dbReference>
<feature type="compositionally biased region" description="Polar residues" evidence="8">
    <location>
        <begin position="1105"/>
        <end position="1116"/>
    </location>
</feature>
<evidence type="ECO:0000256" key="8">
    <source>
        <dbReference type="SAM" id="MobiDB-lite"/>
    </source>
</evidence>
<feature type="domain" description="Post-SET" evidence="11">
    <location>
        <begin position="666"/>
        <end position="682"/>
    </location>
</feature>
<feature type="domain" description="WW" evidence="9">
    <location>
        <begin position="1172"/>
        <end position="1204"/>
    </location>
</feature>
<feature type="region of interest" description="Disordered" evidence="8">
    <location>
        <begin position="921"/>
        <end position="946"/>
    </location>
</feature>
<dbReference type="GO" id="GO:0005694">
    <property type="term" value="C:chromosome"/>
    <property type="evidence" value="ECO:0007669"/>
    <property type="project" value="UniProtKB-SubCell"/>
</dbReference>
<dbReference type="CDD" id="cd00201">
    <property type="entry name" value="WW"/>
    <property type="match status" value="1"/>
</dbReference>
<dbReference type="GO" id="GO:0032259">
    <property type="term" value="P:methylation"/>
    <property type="evidence" value="ECO:0007669"/>
    <property type="project" value="UniProtKB-KW"/>
</dbReference>
<dbReference type="GO" id="GO:0005634">
    <property type="term" value="C:nucleus"/>
    <property type="evidence" value="ECO:0007669"/>
    <property type="project" value="UniProtKB-SubCell"/>
</dbReference>
<feature type="non-terminal residue" evidence="12">
    <location>
        <position position="1410"/>
    </location>
</feature>
<proteinExistence type="predicted"/>
<evidence type="ECO:0000256" key="1">
    <source>
        <dbReference type="ARBA" id="ARBA00004123"/>
    </source>
</evidence>
<comment type="caution">
    <text evidence="12">The sequence shown here is derived from an EMBL/GenBank/DDBJ whole genome shotgun (WGS) entry which is preliminary data.</text>
</comment>
<feature type="compositionally biased region" description="Polar residues" evidence="8">
    <location>
        <begin position="375"/>
        <end position="384"/>
    </location>
</feature>
<dbReference type="PROSITE" id="PS01159">
    <property type="entry name" value="WW_DOMAIN_1"/>
    <property type="match status" value="1"/>
</dbReference>
<dbReference type="InterPro" id="IPR050777">
    <property type="entry name" value="SET2_Histone-Lys_MeTrsfase"/>
</dbReference>
<name>A0AA36CYG4_9BILA</name>
<dbReference type="Gene3D" id="2.170.270.10">
    <property type="entry name" value="SET domain"/>
    <property type="match status" value="1"/>
</dbReference>
<feature type="region of interest" description="Disordered" evidence="8">
    <location>
        <begin position="1"/>
        <end position="417"/>
    </location>
</feature>
<dbReference type="SUPFAM" id="SSF82199">
    <property type="entry name" value="SET domain"/>
    <property type="match status" value="1"/>
</dbReference>
<keyword evidence="5" id="KW-0808">Transferase</keyword>
<evidence type="ECO:0000256" key="7">
    <source>
        <dbReference type="ARBA" id="ARBA00023242"/>
    </source>
</evidence>
<dbReference type="PANTHER" id="PTHR22884">
    <property type="entry name" value="SET DOMAIN PROTEINS"/>
    <property type="match status" value="1"/>
</dbReference>
<protein>
    <recommendedName>
        <fullName evidence="14">Histone-lysine N-methyltransferase</fullName>
    </recommendedName>
</protein>
<feature type="compositionally biased region" description="Polar residues" evidence="8">
    <location>
        <begin position="79"/>
        <end position="89"/>
    </location>
</feature>
<dbReference type="EMBL" id="CATQJA010002642">
    <property type="protein sequence ID" value="CAJ0576177.1"/>
    <property type="molecule type" value="Genomic_DNA"/>
</dbReference>
<dbReference type="PROSITE" id="PS50280">
    <property type="entry name" value="SET"/>
    <property type="match status" value="1"/>
</dbReference>
<evidence type="ECO:0000256" key="2">
    <source>
        <dbReference type="ARBA" id="ARBA00004286"/>
    </source>
</evidence>
<evidence type="ECO:0000259" key="9">
    <source>
        <dbReference type="PROSITE" id="PS50020"/>
    </source>
</evidence>
<feature type="compositionally biased region" description="Basic and acidic residues" evidence="8">
    <location>
        <begin position="388"/>
        <end position="406"/>
    </location>
</feature>
<keyword evidence="6" id="KW-0949">S-adenosyl-L-methionine</keyword>
<feature type="compositionally biased region" description="Low complexity" evidence="8">
    <location>
        <begin position="39"/>
        <end position="49"/>
    </location>
</feature>
<gene>
    <name evidence="12" type="ORF">MSPICULIGERA_LOCUS14476</name>
</gene>
<dbReference type="PROSITE" id="PS50020">
    <property type="entry name" value="WW_DOMAIN_2"/>
    <property type="match status" value="1"/>
</dbReference>
<feature type="region of interest" description="Disordered" evidence="8">
    <location>
        <begin position="688"/>
        <end position="715"/>
    </location>
</feature>
<evidence type="ECO:0000259" key="10">
    <source>
        <dbReference type="PROSITE" id="PS50280"/>
    </source>
</evidence>
<dbReference type="Proteomes" id="UP001177023">
    <property type="component" value="Unassembled WGS sequence"/>
</dbReference>
<reference evidence="12" key="1">
    <citation type="submission" date="2023-06" db="EMBL/GenBank/DDBJ databases">
        <authorList>
            <person name="Delattre M."/>
        </authorList>
    </citation>
    <scope>NUCLEOTIDE SEQUENCE</scope>
    <source>
        <strain evidence="12">AF72</strain>
    </source>
</reference>
<dbReference type="InterPro" id="IPR001214">
    <property type="entry name" value="SET_dom"/>
</dbReference>
<feature type="region of interest" description="Disordered" evidence="8">
    <location>
        <begin position="989"/>
        <end position="1023"/>
    </location>
</feature>
<evidence type="ECO:0000259" key="11">
    <source>
        <dbReference type="PROSITE" id="PS50868"/>
    </source>
</evidence>
<evidence type="ECO:0000313" key="12">
    <source>
        <dbReference type="EMBL" id="CAJ0576177.1"/>
    </source>
</evidence>
<evidence type="ECO:0008006" key="14">
    <source>
        <dbReference type="Google" id="ProtNLM"/>
    </source>
</evidence>
<evidence type="ECO:0000256" key="4">
    <source>
        <dbReference type="ARBA" id="ARBA00022603"/>
    </source>
</evidence>
<dbReference type="SMART" id="SM00317">
    <property type="entry name" value="SET"/>
    <property type="match status" value="1"/>
</dbReference>
<keyword evidence="4" id="KW-0489">Methyltransferase</keyword>
<feature type="compositionally biased region" description="Basic and acidic residues" evidence="8">
    <location>
        <begin position="64"/>
        <end position="76"/>
    </location>
</feature>
<keyword evidence="3" id="KW-0158">Chromosome</keyword>
<evidence type="ECO:0000256" key="3">
    <source>
        <dbReference type="ARBA" id="ARBA00022454"/>
    </source>
</evidence>
<feature type="domain" description="SET" evidence="10">
    <location>
        <begin position="535"/>
        <end position="660"/>
    </location>
</feature>
<feature type="region of interest" description="Disordered" evidence="8">
    <location>
        <begin position="1066"/>
        <end position="1128"/>
    </location>
</feature>
<dbReference type="InterPro" id="IPR046341">
    <property type="entry name" value="SET_dom_sf"/>
</dbReference>
<dbReference type="InterPro" id="IPR001202">
    <property type="entry name" value="WW_dom"/>
</dbReference>
<dbReference type="Pfam" id="PF00856">
    <property type="entry name" value="SET"/>
    <property type="match status" value="1"/>
</dbReference>
<feature type="compositionally biased region" description="Basic and acidic residues" evidence="8">
    <location>
        <begin position="346"/>
        <end position="358"/>
    </location>
</feature>
<feature type="compositionally biased region" description="Basic and acidic residues" evidence="8">
    <location>
        <begin position="182"/>
        <end position="196"/>
    </location>
</feature>
<evidence type="ECO:0000256" key="6">
    <source>
        <dbReference type="ARBA" id="ARBA00022691"/>
    </source>
</evidence>
<dbReference type="GO" id="GO:0008168">
    <property type="term" value="F:methyltransferase activity"/>
    <property type="evidence" value="ECO:0007669"/>
    <property type="project" value="UniProtKB-KW"/>
</dbReference>
<keyword evidence="7" id="KW-0539">Nucleus</keyword>
<feature type="compositionally biased region" description="Polar residues" evidence="8">
    <location>
        <begin position="1010"/>
        <end position="1022"/>
    </location>
</feature>